<dbReference type="Gene3D" id="3.30.1890.10">
    <property type="entry name" value="FepE-like"/>
    <property type="match status" value="1"/>
</dbReference>
<evidence type="ECO:0000259" key="7">
    <source>
        <dbReference type="Pfam" id="PF02706"/>
    </source>
</evidence>
<organism evidence="8 9">
    <name type="scientific">Mangrovibacter plantisponsor</name>
    <dbReference type="NCBI Taxonomy" id="451513"/>
    <lineage>
        <taxon>Bacteria</taxon>
        <taxon>Pseudomonadati</taxon>
        <taxon>Pseudomonadota</taxon>
        <taxon>Gammaproteobacteria</taxon>
        <taxon>Enterobacterales</taxon>
        <taxon>Enterobacteriaceae</taxon>
        <taxon>Mangrovibacter</taxon>
    </lineage>
</organism>
<keyword evidence="9" id="KW-1185">Reference proteome</keyword>
<dbReference type="Gene3D" id="1.10.287.210">
    <property type="match status" value="1"/>
</dbReference>
<comment type="caution">
    <text evidence="8">The sequence shown here is derived from an EMBL/GenBank/DDBJ whole genome shotgun (WGS) entry which is preliminary data.</text>
</comment>
<keyword evidence="2" id="KW-1003">Cell membrane</keyword>
<proteinExistence type="predicted"/>
<sequence length="386" mass="42887">MTVQSALKNQGETDFFNGNESLALSRPENEIDLIALLSLLGQVKKQLIMFTLLCALIGVAITFLLPQKWTSEAVVTPAESFQLEALRSQLIPLNVLGVERHVDPQKLFKSFLKKFDSQTLKASYLSQSPFILSQLDGAKYTADDLHRAVVQVSGKITAASDVDAKHPENSPYESWTLKFTAPDAQDAQQVLTGYIEYVMKQVVAEEVKTIQDDLALNVRYKQRQLNLERTRLENAHNVAIQRLNYSLAVANAAGIKEPVYSSGQVVNDDPDFSIALGSHGLAEKLNIEKSIHDVAELNADLLNQQHVLEQLEAVKIKEIDFSPFRYQMSPSLPIKKDGISRLFVAVIAALFGACAFCMWTFGKQAVQQQKARIMGWNPDPVKESGI</sequence>
<evidence type="ECO:0000256" key="3">
    <source>
        <dbReference type="ARBA" id="ARBA00022692"/>
    </source>
</evidence>
<dbReference type="NCBIfam" id="NF007699">
    <property type="entry name" value="PRK10381.1"/>
    <property type="match status" value="1"/>
</dbReference>
<keyword evidence="4 6" id="KW-1133">Transmembrane helix</keyword>
<evidence type="ECO:0000313" key="8">
    <source>
        <dbReference type="EMBL" id="PWW12748.1"/>
    </source>
</evidence>
<reference evidence="8 9" key="1">
    <citation type="submission" date="2018-05" db="EMBL/GenBank/DDBJ databases">
        <title>Genomic Encyclopedia of Type Strains, Phase IV (KMG-IV): sequencing the most valuable type-strain genomes for metagenomic binning, comparative biology and taxonomic classification.</title>
        <authorList>
            <person name="Goeker M."/>
        </authorList>
    </citation>
    <scope>NUCLEOTIDE SEQUENCE [LARGE SCALE GENOMIC DNA]</scope>
    <source>
        <strain evidence="8 9">DSM 19579</strain>
    </source>
</reference>
<name>A0A317Q6X9_9ENTR</name>
<dbReference type="Proteomes" id="UP000246744">
    <property type="component" value="Unassembled WGS sequence"/>
</dbReference>
<keyword evidence="3 6" id="KW-0812">Transmembrane</keyword>
<dbReference type="RefSeq" id="WP_110024605.1">
    <property type="nucleotide sequence ID" value="NZ_QGTS01000001.1"/>
</dbReference>
<feature type="domain" description="Polysaccharide chain length determinant N-terminal" evidence="7">
    <location>
        <begin position="29"/>
        <end position="123"/>
    </location>
</feature>
<dbReference type="EMBL" id="QGTS01000001">
    <property type="protein sequence ID" value="PWW12748.1"/>
    <property type="molecule type" value="Genomic_DNA"/>
</dbReference>
<feature type="transmembrane region" description="Helical" evidence="6">
    <location>
        <begin position="342"/>
        <end position="362"/>
    </location>
</feature>
<evidence type="ECO:0000256" key="6">
    <source>
        <dbReference type="SAM" id="Phobius"/>
    </source>
</evidence>
<dbReference type="PANTHER" id="PTHR32309">
    <property type="entry name" value="TYROSINE-PROTEIN KINASE"/>
    <property type="match status" value="1"/>
</dbReference>
<evidence type="ECO:0000256" key="2">
    <source>
        <dbReference type="ARBA" id="ARBA00022475"/>
    </source>
</evidence>
<evidence type="ECO:0000313" key="9">
    <source>
        <dbReference type="Proteomes" id="UP000246744"/>
    </source>
</evidence>
<comment type="subcellular location">
    <subcellularLocation>
        <location evidence="1">Cell membrane</location>
        <topology evidence="1">Multi-pass membrane protein</topology>
    </subcellularLocation>
</comment>
<dbReference type="PANTHER" id="PTHR32309:SF13">
    <property type="entry name" value="FERRIC ENTEROBACTIN TRANSPORT PROTEIN FEPE"/>
    <property type="match status" value="1"/>
</dbReference>
<dbReference type="InterPro" id="IPR003856">
    <property type="entry name" value="LPS_length_determ_N"/>
</dbReference>
<gene>
    <name evidence="8" type="ORF">DES37_101322</name>
</gene>
<accession>A0A317Q6X9</accession>
<protein>
    <submittedName>
        <fullName evidence="8">LPS O-antigen subunit length determinant protein (WzzB/FepE family)</fullName>
    </submittedName>
</protein>
<keyword evidence="5 6" id="KW-0472">Membrane</keyword>
<evidence type="ECO:0000256" key="1">
    <source>
        <dbReference type="ARBA" id="ARBA00004651"/>
    </source>
</evidence>
<dbReference type="GO" id="GO:0004713">
    <property type="term" value="F:protein tyrosine kinase activity"/>
    <property type="evidence" value="ECO:0007669"/>
    <property type="project" value="TreeGrafter"/>
</dbReference>
<dbReference type="GO" id="GO:0005886">
    <property type="term" value="C:plasma membrane"/>
    <property type="evidence" value="ECO:0007669"/>
    <property type="project" value="UniProtKB-SubCell"/>
</dbReference>
<dbReference type="AlphaFoldDB" id="A0A317Q6X9"/>
<feature type="transmembrane region" description="Helical" evidence="6">
    <location>
        <begin position="47"/>
        <end position="65"/>
    </location>
</feature>
<dbReference type="SUPFAM" id="SSF160355">
    <property type="entry name" value="Bacterial polysaccharide co-polymerase-like"/>
    <property type="match status" value="1"/>
</dbReference>
<dbReference type="InterPro" id="IPR050445">
    <property type="entry name" value="Bact_polysacc_biosynth/exp"/>
</dbReference>
<evidence type="ECO:0000256" key="4">
    <source>
        <dbReference type="ARBA" id="ARBA00022989"/>
    </source>
</evidence>
<evidence type="ECO:0000256" key="5">
    <source>
        <dbReference type="ARBA" id="ARBA00023136"/>
    </source>
</evidence>
<dbReference type="Pfam" id="PF02706">
    <property type="entry name" value="Wzz"/>
    <property type="match status" value="1"/>
</dbReference>
<dbReference type="OrthoDB" id="6565796at2"/>